<dbReference type="Gene3D" id="3.80.10.10">
    <property type="entry name" value="Ribonuclease Inhibitor"/>
    <property type="match status" value="2"/>
</dbReference>
<evidence type="ECO:0000313" key="2">
    <source>
        <dbReference type="Proteomes" id="UP000014500"/>
    </source>
</evidence>
<accession>T1IKV3</accession>
<dbReference type="STRING" id="126957.T1IKV3"/>
<dbReference type="InterPro" id="IPR053040">
    <property type="entry name" value="LRR-containing_protein_71"/>
</dbReference>
<dbReference type="SUPFAM" id="SSF52047">
    <property type="entry name" value="RNI-like"/>
    <property type="match status" value="1"/>
</dbReference>
<name>T1IKV3_STRMM</name>
<protein>
    <submittedName>
        <fullName evidence="1">Uncharacterized protein</fullName>
    </submittedName>
</protein>
<dbReference type="AlphaFoldDB" id="T1IKV3"/>
<dbReference type="HOGENOM" id="CLU_978538_0_0_1"/>
<dbReference type="Pfam" id="PF13516">
    <property type="entry name" value="LRR_6"/>
    <property type="match status" value="3"/>
</dbReference>
<dbReference type="PANTHER" id="PTHR46984">
    <property type="entry name" value="LEUCINE-RICH REPEAT-CONTAINING PROTEIN 71"/>
    <property type="match status" value="1"/>
</dbReference>
<evidence type="ECO:0000313" key="1">
    <source>
        <dbReference type="EnsemblMetazoa" id="SMAR001565-PA"/>
    </source>
</evidence>
<dbReference type="EMBL" id="JH430659">
    <property type="status" value="NOT_ANNOTATED_CDS"/>
    <property type="molecule type" value="Genomic_DNA"/>
</dbReference>
<dbReference type="Proteomes" id="UP000014500">
    <property type="component" value="Unassembled WGS sequence"/>
</dbReference>
<sequence length="285" mass="31515">MVSKINPLVVADSMIRLTTVTTSRTIPITEKDVIVSQVPIGDFYRTFMEMCKHQKINVPFELKLLPHREQPPNDFFASGKPTARTFSDFSIATQPATSITSITSEEEEDIPVAAKLYIELENAEVGDSITQIIIKDWKIDERMFKVLVRSCSYLPMLSKVRLFNAGISGPSMISLIKWLMSIPNLRVLFLDNNPIRGRENFYLLLNKLVELREVSFRFCSITDKGAALLAKSIGPNLLKLNLTGNEIGDEGAASLAQALRLNGTLLSLSLAGNKVGNKGAEALAN</sequence>
<dbReference type="InterPro" id="IPR032675">
    <property type="entry name" value="LRR_dom_sf"/>
</dbReference>
<dbReference type="PhylomeDB" id="T1IKV3"/>
<organism evidence="1 2">
    <name type="scientific">Strigamia maritima</name>
    <name type="common">European centipede</name>
    <name type="synonym">Geophilus maritimus</name>
    <dbReference type="NCBI Taxonomy" id="126957"/>
    <lineage>
        <taxon>Eukaryota</taxon>
        <taxon>Metazoa</taxon>
        <taxon>Ecdysozoa</taxon>
        <taxon>Arthropoda</taxon>
        <taxon>Myriapoda</taxon>
        <taxon>Chilopoda</taxon>
        <taxon>Pleurostigmophora</taxon>
        <taxon>Geophilomorpha</taxon>
        <taxon>Linotaeniidae</taxon>
        <taxon>Strigamia</taxon>
    </lineage>
</organism>
<proteinExistence type="predicted"/>
<dbReference type="EnsemblMetazoa" id="SMAR001565-RA">
    <property type="protein sequence ID" value="SMAR001565-PA"/>
    <property type="gene ID" value="SMAR001565"/>
</dbReference>
<keyword evidence="2" id="KW-1185">Reference proteome</keyword>
<reference evidence="2" key="1">
    <citation type="submission" date="2011-05" db="EMBL/GenBank/DDBJ databases">
        <authorList>
            <person name="Richards S.R."/>
            <person name="Qu J."/>
            <person name="Jiang H."/>
            <person name="Jhangiani S.N."/>
            <person name="Agravi P."/>
            <person name="Goodspeed R."/>
            <person name="Gross S."/>
            <person name="Mandapat C."/>
            <person name="Jackson L."/>
            <person name="Mathew T."/>
            <person name="Pu L."/>
            <person name="Thornton R."/>
            <person name="Saada N."/>
            <person name="Wilczek-Boney K.B."/>
            <person name="Lee S."/>
            <person name="Kovar C."/>
            <person name="Wu Y."/>
            <person name="Scherer S.E."/>
            <person name="Worley K.C."/>
            <person name="Muzny D.M."/>
            <person name="Gibbs R."/>
        </authorList>
    </citation>
    <scope>NUCLEOTIDE SEQUENCE</scope>
    <source>
        <strain evidence="2">Brora</strain>
    </source>
</reference>
<dbReference type="SMART" id="SM00368">
    <property type="entry name" value="LRR_RI"/>
    <property type="match status" value="2"/>
</dbReference>
<dbReference type="eggNOG" id="KOG4308">
    <property type="taxonomic scope" value="Eukaryota"/>
</dbReference>
<dbReference type="InterPro" id="IPR001611">
    <property type="entry name" value="Leu-rich_rpt"/>
</dbReference>
<dbReference type="PANTHER" id="PTHR46984:SF1">
    <property type="entry name" value="LEUCINE-RICH REPEAT-CONTAINING PROTEIN 71"/>
    <property type="match status" value="1"/>
</dbReference>
<reference evidence="1" key="2">
    <citation type="submission" date="2015-02" db="UniProtKB">
        <authorList>
            <consortium name="EnsemblMetazoa"/>
        </authorList>
    </citation>
    <scope>IDENTIFICATION</scope>
</reference>